<comment type="caution">
    <text evidence="2">The sequence shown here is derived from an EMBL/GenBank/DDBJ whole genome shotgun (WGS) entry which is preliminary data.</text>
</comment>
<protein>
    <submittedName>
        <fullName evidence="2">Uncharacterized protein</fullName>
    </submittedName>
</protein>
<proteinExistence type="predicted"/>
<feature type="compositionally biased region" description="Low complexity" evidence="1">
    <location>
        <begin position="19"/>
        <end position="44"/>
    </location>
</feature>
<evidence type="ECO:0000313" key="2">
    <source>
        <dbReference type="EMBL" id="OWV05214.1"/>
    </source>
</evidence>
<dbReference type="EMBL" id="MZMV01000030">
    <property type="protein sequence ID" value="OWV05214.1"/>
    <property type="molecule type" value="Genomic_DNA"/>
</dbReference>
<keyword evidence="3" id="KW-1185">Reference proteome</keyword>
<gene>
    <name evidence="2" type="ORF">B5D80_18350</name>
</gene>
<evidence type="ECO:0000313" key="3">
    <source>
        <dbReference type="Proteomes" id="UP000197174"/>
    </source>
</evidence>
<name>A0A246RJI9_9ACTN</name>
<feature type="region of interest" description="Disordered" evidence="1">
    <location>
        <begin position="16"/>
        <end position="45"/>
    </location>
</feature>
<dbReference type="AlphaFoldDB" id="A0A246RJI9"/>
<dbReference type="Proteomes" id="UP000197174">
    <property type="component" value="Unassembled WGS sequence"/>
</dbReference>
<feature type="region of interest" description="Disordered" evidence="1">
    <location>
        <begin position="60"/>
        <end position="99"/>
    </location>
</feature>
<reference evidence="2 3" key="1">
    <citation type="submission" date="2017-03" db="EMBL/GenBank/DDBJ databases">
        <title>Whole genome sequence of Micromonospora wenchangensis, isolated from mangrove soil.</title>
        <authorList>
            <person name="Yang H."/>
        </authorList>
    </citation>
    <scope>NUCLEOTIDE SEQUENCE [LARGE SCALE GENOMIC DNA]</scope>
    <source>
        <strain evidence="2 3">CCTCC AA 2012002</strain>
    </source>
</reference>
<accession>A0A246RJI9</accession>
<sequence length="170" mass="17759">MLAATATIFAVAGCGGNSNGSATASSPAPQPTASTSPPAQAAPQDAKVVLNKLTEASVSLTGGVVQNEDTDPNDLLGRPNGYTSRASADLPGGNREGEKYGIDRGLVIEVFPTKDDADRRSKFIQESLKSMPILGTEYHYRTDEGRVLVRVSGKVKPSASKKIEQAVSKL</sequence>
<evidence type="ECO:0000256" key="1">
    <source>
        <dbReference type="SAM" id="MobiDB-lite"/>
    </source>
</evidence>
<organism evidence="2 3">
    <name type="scientific">Micromonospora wenchangensis</name>
    <dbReference type="NCBI Taxonomy" id="1185415"/>
    <lineage>
        <taxon>Bacteria</taxon>
        <taxon>Bacillati</taxon>
        <taxon>Actinomycetota</taxon>
        <taxon>Actinomycetes</taxon>
        <taxon>Micromonosporales</taxon>
        <taxon>Micromonosporaceae</taxon>
        <taxon>Micromonospora</taxon>
    </lineage>
</organism>